<sequence length="349" mass="38414">MNQGQSATVRFSVLEPWQDPRGGEIERIRLDNGILALEVLSLGGIIRSLWSPDREGNRANIVLGTDSAAAYLAQTAHLGAVAGRYSNRIANSRINWQNHSYQLDNNFHGHCLHGGHEGFSRKLWHMGTLPDGLRLTLNSPNGDMGFPGNCQVQLDYRLAGNNLYVEFVAATDAPCPISLTQHSYFNLDGSADIRQQQVQLTADKVLLPDELGIPHGTMMVANSAFDLRGPVSLGERLQHPELAATKGYDHCYIVDNPQGTLQQVATVHSPLSGRQLTLHTNQPGVQFYTANFLGGTTGRRGSILQDHQGWCLEPQMLPDSPNQPLLPGNPWVLPGQTYHHISRYEFTTS</sequence>
<dbReference type="UniPathway" id="UPA00242"/>
<feature type="active site" description="Proton acceptor" evidence="6">
    <location>
        <position position="313"/>
    </location>
</feature>
<dbReference type="PANTHER" id="PTHR10091:SF0">
    <property type="entry name" value="GALACTOSE MUTAROTASE"/>
    <property type="match status" value="1"/>
</dbReference>
<evidence type="ECO:0000313" key="9">
    <source>
        <dbReference type="EMBL" id="TCN82832.1"/>
    </source>
</evidence>
<evidence type="ECO:0000256" key="4">
    <source>
        <dbReference type="ARBA" id="ARBA00023277"/>
    </source>
</evidence>
<comment type="catalytic activity">
    <reaction evidence="5">
        <text>alpha-D-glucose = beta-D-glucose</text>
        <dbReference type="Rhea" id="RHEA:10264"/>
        <dbReference type="ChEBI" id="CHEBI:15903"/>
        <dbReference type="ChEBI" id="CHEBI:17925"/>
        <dbReference type="EC" id="5.1.3.3"/>
    </reaction>
</comment>
<keyword evidence="3 5" id="KW-0413">Isomerase</keyword>
<dbReference type="InterPro" id="IPR014718">
    <property type="entry name" value="GH-type_carb-bd"/>
</dbReference>
<dbReference type="InterPro" id="IPR011013">
    <property type="entry name" value="Gal_mutarotase_sf_dom"/>
</dbReference>
<evidence type="ECO:0000256" key="7">
    <source>
        <dbReference type="PIRSR" id="PIRSR005096-2"/>
    </source>
</evidence>
<gene>
    <name evidence="9" type="ORF">EDC91_11751</name>
</gene>
<dbReference type="InterPro" id="IPR047215">
    <property type="entry name" value="Galactose_mutarotase-like"/>
</dbReference>
<evidence type="ECO:0000256" key="1">
    <source>
        <dbReference type="ARBA" id="ARBA00005028"/>
    </source>
</evidence>
<dbReference type="InterPro" id="IPR015443">
    <property type="entry name" value="Aldose_1-epimerase"/>
</dbReference>
<comment type="similarity">
    <text evidence="2 5">Belongs to the aldose epimerase family.</text>
</comment>
<evidence type="ECO:0000256" key="3">
    <source>
        <dbReference type="ARBA" id="ARBA00023235"/>
    </source>
</evidence>
<protein>
    <recommendedName>
        <fullName evidence="5">Aldose 1-epimerase</fullName>
        <ecNumber evidence="5">5.1.3.3</ecNumber>
    </recommendedName>
</protein>
<dbReference type="RefSeq" id="WP_133039349.1">
    <property type="nucleotide sequence ID" value="NZ_SLWF01000017.1"/>
</dbReference>
<dbReference type="EC" id="5.1.3.3" evidence="5"/>
<dbReference type="GO" id="GO:0006006">
    <property type="term" value="P:glucose metabolic process"/>
    <property type="evidence" value="ECO:0007669"/>
    <property type="project" value="TreeGrafter"/>
</dbReference>
<dbReference type="CDD" id="cd09019">
    <property type="entry name" value="galactose_mutarotase_like"/>
    <property type="match status" value="1"/>
</dbReference>
<dbReference type="PANTHER" id="PTHR10091">
    <property type="entry name" value="ALDOSE-1-EPIMERASE"/>
    <property type="match status" value="1"/>
</dbReference>
<evidence type="ECO:0000256" key="5">
    <source>
        <dbReference type="PIRNR" id="PIRNR005096"/>
    </source>
</evidence>
<comment type="pathway">
    <text evidence="1 5">Carbohydrate metabolism; hexose metabolism.</text>
</comment>
<organism evidence="9 10">
    <name type="scientific">Shewanella fodinae</name>
    <dbReference type="NCBI Taxonomy" id="552357"/>
    <lineage>
        <taxon>Bacteria</taxon>
        <taxon>Pseudomonadati</taxon>
        <taxon>Pseudomonadota</taxon>
        <taxon>Gammaproteobacteria</taxon>
        <taxon>Alteromonadales</taxon>
        <taxon>Shewanellaceae</taxon>
        <taxon>Shewanella</taxon>
    </lineage>
</organism>
<feature type="binding site" evidence="8">
    <location>
        <begin position="87"/>
        <end position="88"/>
    </location>
    <ligand>
        <name>beta-D-galactose</name>
        <dbReference type="ChEBI" id="CHEBI:27667"/>
    </ligand>
</feature>
<dbReference type="EMBL" id="SLWF01000017">
    <property type="protein sequence ID" value="TCN82832.1"/>
    <property type="molecule type" value="Genomic_DNA"/>
</dbReference>
<dbReference type="GO" id="GO:0004034">
    <property type="term" value="F:aldose 1-epimerase activity"/>
    <property type="evidence" value="ECO:0007669"/>
    <property type="project" value="UniProtKB-EC"/>
</dbReference>
<evidence type="ECO:0000256" key="6">
    <source>
        <dbReference type="PIRSR" id="PIRSR005096-1"/>
    </source>
</evidence>
<dbReference type="Proteomes" id="UP000294832">
    <property type="component" value="Unassembled WGS sequence"/>
</dbReference>
<dbReference type="Pfam" id="PF01263">
    <property type="entry name" value="Aldose_epim"/>
    <property type="match status" value="1"/>
</dbReference>
<keyword evidence="4 5" id="KW-0119">Carbohydrate metabolism</keyword>
<reference evidence="9 10" key="1">
    <citation type="submission" date="2019-03" db="EMBL/GenBank/DDBJ databases">
        <title>Freshwater and sediment microbial communities from various areas in North America, analyzing microbe dynamics in response to fracking.</title>
        <authorList>
            <person name="Lamendella R."/>
        </authorList>
    </citation>
    <scope>NUCLEOTIDE SEQUENCE [LARGE SCALE GENOMIC DNA]</scope>
    <source>
        <strain evidence="9 10">74A</strain>
    </source>
</reference>
<dbReference type="AlphaFoldDB" id="A0A4R2F7C5"/>
<dbReference type="NCBIfam" id="NF008277">
    <property type="entry name" value="PRK11055.1"/>
    <property type="match status" value="1"/>
</dbReference>
<name>A0A4R2F7C5_9GAMM</name>
<feature type="binding site" evidence="7">
    <location>
        <position position="249"/>
    </location>
    <ligand>
        <name>beta-D-galactose</name>
        <dbReference type="ChEBI" id="CHEBI:27667"/>
    </ligand>
</feature>
<comment type="caution">
    <text evidence="9">The sequence shown here is derived from an EMBL/GenBank/DDBJ whole genome shotgun (WGS) entry which is preliminary data.</text>
</comment>
<proteinExistence type="inferred from homology"/>
<accession>A0A4R2F7C5</accession>
<dbReference type="GO" id="GO:0005737">
    <property type="term" value="C:cytoplasm"/>
    <property type="evidence" value="ECO:0007669"/>
    <property type="project" value="TreeGrafter"/>
</dbReference>
<evidence type="ECO:0000313" key="10">
    <source>
        <dbReference type="Proteomes" id="UP000294832"/>
    </source>
</evidence>
<dbReference type="GO" id="GO:0030246">
    <property type="term" value="F:carbohydrate binding"/>
    <property type="evidence" value="ECO:0007669"/>
    <property type="project" value="InterPro"/>
</dbReference>
<evidence type="ECO:0000256" key="8">
    <source>
        <dbReference type="PIRSR" id="PIRSR005096-3"/>
    </source>
</evidence>
<evidence type="ECO:0000256" key="2">
    <source>
        <dbReference type="ARBA" id="ARBA00006206"/>
    </source>
</evidence>
<feature type="binding site" evidence="8">
    <location>
        <begin position="182"/>
        <end position="184"/>
    </location>
    <ligand>
        <name>beta-D-galactose</name>
        <dbReference type="ChEBI" id="CHEBI:27667"/>
    </ligand>
</feature>
<keyword evidence="10" id="KW-1185">Reference proteome</keyword>
<dbReference type="GO" id="GO:0033499">
    <property type="term" value="P:galactose catabolic process via UDP-galactose, Leloir pathway"/>
    <property type="evidence" value="ECO:0007669"/>
    <property type="project" value="TreeGrafter"/>
</dbReference>
<dbReference type="PIRSF" id="PIRSF005096">
    <property type="entry name" value="GALM"/>
    <property type="match status" value="1"/>
</dbReference>
<feature type="active site" description="Proton donor" evidence="6">
    <location>
        <position position="182"/>
    </location>
</feature>
<dbReference type="SUPFAM" id="SSF74650">
    <property type="entry name" value="Galactose mutarotase-like"/>
    <property type="match status" value="1"/>
</dbReference>
<dbReference type="InterPro" id="IPR008183">
    <property type="entry name" value="Aldose_1/G6P_1-epimerase"/>
</dbReference>
<dbReference type="OrthoDB" id="9779408at2"/>
<dbReference type="Gene3D" id="2.70.98.10">
    <property type="match status" value="1"/>
</dbReference>